<keyword evidence="2" id="KW-1185">Reference proteome</keyword>
<evidence type="ECO:0000313" key="2">
    <source>
        <dbReference type="Proteomes" id="UP000798662"/>
    </source>
</evidence>
<sequence length="142" mass="15316">MLRRVAWRFLMGRRRRSSHCPPEWRVDSARCSHPVGNRDGRCSAALRFCRLRRLVVWRVRFLWVVPAAVAAASMASPSAAAAAAAAAAATAGLRPVSRWRGALLGMAVGDAVGTALEFSAPGTFPQRDCRLACAPRFPSSSP</sequence>
<dbReference type="EMBL" id="CM020618">
    <property type="protein sequence ID" value="KAK1860023.1"/>
    <property type="molecule type" value="Genomic_DNA"/>
</dbReference>
<reference evidence="1" key="1">
    <citation type="submission" date="2019-11" db="EMBL/GenBank/DDBJ databases">
        <title>Nori genome reveals adaptations in red seaweeds to the harsh intertidal environment.</title>
        <authorList>
            <person name="Wang D."/>
            <person name="Mao Y."/>
        </authorList>
    </citation>
    <scope>NUCLEOTIDE SEQUENCE</scope>
    <source>
        <tissue evidence="1">Gametophyte</tissue>
    </source>
</reference>
<protein>
    <submittedName>
        <fullName evidence="1">Uncharacterized protein</fullName>
    </submittedName>
</protein>
<gene>
    <name evidence="1" type="ORF">I4F81_002615</name>
</gene>
<proteinExistence type="predicted"/>
<organism evidence="1 2">
    <name type="scientific">Pyropia yezoensis</name>
    <name type="common">Susabi-nori</name>
    <name type="synonym">Porphyra yezoensis</name>
    <dbReference type="NCBI Taxonomy" id="2788"/>
    <lineage>
        <taxon>Eukaryota</taxon>
        <taxon>Rhodophyta</taxon>
        <taxon>Bangiophyceae</taxon>
        <taxon>Bangiales</taxon>
        <taxon>Bangiaceae</taxon>
        <taxon>Pyropia</taxon>
    </lineage>
</organism>
<dbReference type="Proteomes" id="UP000798662">
    <property type="component" value="Chromosome 1"/>
</dbReference>
<comment type="caution">
    <text evidence="1">The sequence shown here is derived from an EMBL/GenBank/DDBJ whole genome shotgun (WGS) entry which is preliminary data.</text>
</comment>
<name>A0ACC3BQZ4_PYRYE</name>
<accession>A0ACC3BQZ4</accession>
<evidence type="ECO:0000313" key="1">
    <source>
        <dbReference type="EMBL" id="KAK1860023.1"/>
    </source>
</evidence>